<reference evidence="2" key="1">
    <citation type="submission" date="2022-05" db="EMBL/GenBank/DDBJ databases">
        <title>Genomic analysis of Brachybacterium sp. CBA3104.</title>
        <authorList>
            <person name="Roh S.W."/>
            <person name="Kim Y.B."/>
            <person name="Kim Y."/>
        </authorList>
    </citation>
    <scope>NUCLEOTIDE SEQUENCE</scope>
    <source>
        <strain evidence="2">CBA3104</strain>
    </source>
</reference>
<organism evidence="2 3">
    <name type="scientific">Brachybacterium kimchii</name>
    <dbReference type="NCBI Taxonomy" id="2942909"/>
    <lineage>
        <taxon>Bacteria</taxon>
        <taxon>Bacillati</taxon>
        <taxon>Actinomycetota</taxon>
        <taxon>Actinomycetes</taxon>
        <taxon>Micrococcales</taxon>
        <taxon>Dermabacteraceae</taxon>
        <taxon>Brachybacterium</taxon>
    </lineage>
</organism>
<dbReference type="Proteomes" id="UP001055868">
    <property type="component" value="Chromosome"/>
</dbReference>
<evidence type="ECO:0000313" key="2">
    <source>
        <dbReference type="EMBL" id="UQN29445.1"/>
    </source>
</evidence>
<dbReference type="InterPro" id="IPR010359">
    <property type="entry name" value="IrrE_HExxH"/>
</dbReference>
<feature type="domain" description="IrrE N-terminal-like" evidence="1">
    <location>
        <begin position="4"/>
        <end position="69"/>
    </location>
</feature>
<protein>
    <submittedName>
        <fullName evidence="2">ImmA/IrrE family metallo-endopeptidase</fullName>
    </submittedName>
</protein>
<accession>A0ABY4N4F0</accession>
<name>A0ABY4N4F0_9MICO</name>
<sequence length="87" mass="9563">MTAVQSRSVLAHELGHATYGDDGPQPPHIEERAWRFAARLLVPGMAYEQAETIVGCHPGALADELGVTRPVVLAYREVLEHRELMCA</sequence>
<keyword evidence="3" id="KW-1185">Reference proteome</keyword>
<gene>
    <name evidence="2" type="ORF">M4486_17700</name>
</gene>
<dbReference type="Pfam" id="PF06114">
    <property type="entry name" value="Peptidase_M78"/>
    <property type="match status" value="1"/>
</dbReference>
<proteinExistence type="predicted"/>
<evidence type="ECO:0000313" key="3">
    <source>
        <dbReference type="Proteomes" id="UP001055868"/>
    </source>
</evidence>
<dbReference type="EMBL" id="CP097218">
    <property type="protein sequence ID" value="UQN29445.1"/>
    <property type="molecule type" value="Genomic_DNA"/>
</dbReference>
<evidence type="ECO:0000259" key="1">
    <source>
        <dbReference type="Pfam" id="PF06114"/>
    </source>
</evidence>